<dbReference type="PROSITE" id="PS51182">
    <property type="entry name" value="C2_TENSIN"/>
    <property type="match status" value="1"/>
</dbReference>
<dbReference type="SUPFAM" id="SSF101447">
    <property type="entry name" value="Formin homology 2 domain (FH2 domain)"/>
    <property type="match status" value="1"/>
</dbReference>
<dbReference type="SUPFAM" id="SSF52799">
    <property type="entry name" value="(Phosphotyrosine protein) phosphatases II"/>
    <property type="match status" value="1"/>
</dbReference>
<evidence type="ECO:0000313" key="7">
    <source>
        <dbReference type="EMBL" id="OIW09295.1"/>
    </source>
</evidence>
<dbReference type="Gene3D" id="1.20.58.2220">
    <property type="entry name" value="Formin, FH2 domain"/>
    <property type="match status" value="1"/>
</dbReference>
<keyword evidence="8" id="KW-1185">Reference proteome</keyword>
<dbReference type="EMBL" id="CM007366">
    <property type="protein sequence ID" value="OIW09295.1"/>
    <property type="molecule type" value="Genomic_DNA"/>
</dbReference>
<comment type="similarity">
    <text evidence="1">Belongs to the formin-like family. Class-II subfamily.</text>
</comment>
<feature type="compositionally biased region" description="Basic and acidic residues" evidence="4">
    <location>
        <begin position="874"/>
        <end position="889"/>
    </location>
</feature>
<feature type="domain" description="FH2" evidence="6">
    <location>
        <begin position="1332"/>
        <end position="1732"/>
    </location>
</feature>
<evidence type="ECO:0000259" key="5">
    <source>
        <dbReference type="PROSITE" id="PS51182"/>
    </source>
</evidence>
<dbReference type="Proteomes" id="UP000188354">
    <property type="component" value="Chromosome LG06"/>
</dbReference>
<dbReference type="Gene3D" id="3.90.190.10">
    <property type="entry name" value="Protein tyrosine phosphatase superfamily"/>
    <property type="match status" value="1"/>
</dbReference>
<dbReference type="SUPFAM" id="SSF49562">
    <property type="entry name" value="C2 domain (Calcium/lipid-binding domain, CaLB)"/>
    <property type="match status" value="1"/>
</dbReference>
<evidence type="ECO:0000313" key="8">
    <source>
        <dbReference type="Proteomes" id="UP000188354"/>
    </source>
</evidence>
<dbReference type="Gene3D" id="2.60.40.1110">
    <property type="match status" value="1"/>
</dbReference>
<keyword evidence="2" id="KW-0904">Protein phosphatase</keyword>
<accession>A0A4P1RET4</accession>
<keyword evidence="2" id="KW-0378">Hydrolase</keyword>
<feature type="region of interest" description="Disordered" evidence="4">
    <location>
        <begin position="759"/>
        <end position="798"/>
    </location>
</feature>
<dbReference type="InterPro" id="IPR042201">
    <property type="entry name" value="FH2_Formin_sf"/>
</dbReference>
<protein>
    <recommendedName>
        <fullName evidence="3">Formin-like protein</fullName>
    </recommendedName>
</protein>
<feature type="compositionally biased region" description="Basic and acidic residues" evidence="4">
    <location>
        <begin position="515"/>
        <end position="544"/>
    </location>
</feature>
<dbReference type="SMART" id="SM00498">
    <property type="entry name" value="FH2"/>
    <property type="match status" value="1"/>
</dbReference>
<gene>
    <name evidence="7" type="ORF">TanjilG_01266</name>
</gene>
<dbReference type="InterPro" id="IPR015425">
    <property type="entry name" value="FH2_Formin"/>
</dbReference>
<dbReference type="Pfam" id="PF02181">
    <property type="entry name" value="FH2"/>
    <property type="match status" value="1"/>
</dbReference>
<dbReference type="GO" id="GO:0004721">
    <property type="term" value="F:phosphoprotein phosphatase activity"/>
    <property type="evidence" value="ECO:0007669"/>
    <property type="project" value="UniProtKB-KW"/>
</dbReference>
<feature type="compositionally biased region" description="Pro residues" evidence="4">
    <location>
        <begin position="1198"/>
        <end position="1207"/>
    </location>
</feature>
<feature type="compositionally biased region" description="Low complexity" evidence="4">
    <location>
        <begin position="1119"/>
        <end position="1150"/>
    </location>
</feature>
<feature type="compositionally biased region" description="Basic and acidic residues" evidence="4">
    <location>
        <begin position="1728"/>
        <end position="1741"/>
    </location>
</feature>
<evidence type="ECO:0000256" key="2">
    <source>
        <dbReference type="ARBA" id="ARBA00022912"/>
    </source>
</evidence>
<dbReference type="InterPro" id="IPR035892">
    <property type="entry name" value="C2_domain_sf"/>
</dbReference>
<dbReference type="Pfam" id="PF10409">
    <property type="entry name" value="PTEN_C2"/>
    <property type="match status" value="1"/>
</dbReference>
<feature type="region of interest" description="Disordered" evidence="4">
    <location>
        <begin position="674"/>
        <end position="694"/>
    </location>
</feature>
<feature type="compositionally biased region" description="Pro residues" evidence="4">
    <location>
        <begin position="1286"/>
        <end position="1295"/>
    </location>
</feature>
<dbReference type="PANTHER" id="PTHR45733">
    <property type="entry name" value="FORMIN-J"/>
    <property type="match status" value="1"/>
</dbReference>
<dbReference type="PANTHER" id="PTHR45733:SF8">
    <property type="entry name" value="FORMIN-J"/>
    <property type="match status" value="1"/>
</dbReference>
<feature type="compositionally biased region" description="Polar residues" evidence="4">
    <location>
        <begin position="1231"/>
        <end position="1242"/>
    </location>
</feature>
<dbReference type="PROSITE" id="PS51444">
    <property type="entry name" value="FH2"/>
    <property type="match status" value="1"/>
</dbReference>
<feature type="compositionally biased region" description="Low complexity" evidence="4">
    <location>
        <begin position="1258"/>
        <end position="1268"/>
    </location>
</feature>
<reference evidence="7 8" key="1">
    <citation type="journal article" date="2017" name="Plant Biotechnol. J.">
        <title>A comprehensive draft genome sequence for lupin (Lupinus angustifolius), an emerging health food: insights into plant-microbe interactions and legume evolution.</title>
        <authorList>
            <person name="Hane J.K."/>
            <person name="Ming Y."/>
            <person name="Kamphuis L.G."/>
            <person name="Nelson M.N."/>
            <person name="Garg G."/>
            <person name="Atkins C.A."/>
            <person name="Bayer P.E."/>
            <person name="Bravo A."/>
            <person name="Bringans S."/>
            <person name="Cannon S."/>
            <person name="Edwards D."/>
            <person name="Foley R."/>
            <person name="Gao L.L."/>
            <person name="Harrison M.J."/>
            <person name="Huang W."/>
            <person name="Hurgobin B."/>
            <person name="Li S."/>
            <person name="Liu C.W."/>
            <person name="McGrath A."/>
            <person name="Morahan G."/>
            <person name="Murray J."/>
            <person name="Weller J."/>
            <person name="Jian J."/>
            <person name="Singh K.B."/>
        </authorList>
    </citation>
    <scope>NUCLEOTIDE SEQUENCE [LARGE SCALE GENOMIC DNA]</scope>
    <source>
        <strain evidence="8">cv. Tanjil</strain>
        <tissue evidence="7">Whole plant</tissue>
    </source>
</reference>
<evidence type="ECO:0000256" key="4">
    <source>
        <dbReference type="SAM" id="MobiDB-lite"/>
    </source>
</evidence>
<proteinExistence type="inferred from homology"/>
<dbReference type="InterPro" id="IPR029021">
    <property type="entry name" value="Prot-tyrosine_phosphatase-like"/>
</dbReference>
<feature type="region of interest" description="Disordered" evidence="4">
    <location>
        <begin position="870"/>
        <end position="891"/>
    </location>
</feature>
<feature type="compositionally biased region" description="Polar residues" evidence="4">
    <location>
        <begin position="545"/>
        <end position="565"/>
    </location>
</feature>
<evidence type="ECO:0000256" key="3">
    <source>
        <dbReference type="RuleBase" id="RU361260"/>
    </source>
</evidence>
<feature type="region of interest" description="Disordered" evidence="4">
    <location>
        <begin position="621"/>
        <end position="661"/>
    </location>
</feature>
<feature type="compositionally biased region" description="Pro residues" evidence="4">
    <location>
        <begin position="1307"/>
        <end position="1317"/>
    </location>
</feature>
<name>A0A4P1RET4_LUPAN</name>
<evidence type="ECO:0000259" key="6">
    <source>
        <dbReference type="PROSITE" id="PS51444"/>
    </source>
</evidence>
<feature type="compositionally biased region" description="Pro residues" evidence="4">
    <location>
        <begin position="1220"/>
        <end position="1230"/>
    </location>
</feature>
<feature type="compositionally biased region" description="Polar residues" evidence="4">
    <location>
        <begin position="645"/>
        <end position="656"/>
    </location>
</feature>
<dbReference type="InterPro" id="IPR014020">
    <property type="entry name" value="Tensin_C2-dom"/>
</dbReference>
<dbReference type="InterPro" id="IPR051144">
    <property type="entry name" value="Formin_homology_domain"/>
</dbReference>
<dbReference type="Gramene" id="OIW09295">
    <property type="protein sequence ID" value="OIW09295"/>
    <property type="gene ID" value="TanjilG_01266"/>
</dbReference>
<organism evidence="7 8">
    <name type="scientific">Lupinus angustifolius</name>
    <name type="common">Narrow-leaved blue lupine</name>
    <dbReference type="NCBI Taxonomy" id="3871"/>
    <lineage>
        <taxon>Eukaryota</taxon>
        <taxon>Viridiplantae</taxon>
        <taxon>Streptophyta</taxon>
        <taxon>Embryophyta</taxon>
        <taxon>Tracheophyta</taxon>
        <taxon>Spermatophyta</taxon>
        <taxon>Magnoliopsida</taxon>
        <taxon>eudicotyledons</taxon>
        <taxon>Gunneridae</taxon>
        <taxon>Pentapetalae</taxon>
        <taxon>rosids</taxon>
        <taxon>fabids</taxon>
        <taxon>Fabales</taxon>
        <taxon>Fabaceae</taxon>
        <taxon>Papilionoideae</taxon>
        <taxon>50 kb inversion clade</taxon>
        <taxon>genistoids sensu lato</taxon>
        <taxon>core genistoids</taxon>
        <taxon>Genisteae</taxon>
        <taxon>Lupinus</taxon>
    </lineage>
</organism>
<feature type="domain" description="C2 tensin-type" evidence="5">
    <location>
        <begin position="199"/>
        <end position="338"/>
    </location>
</feature>
<sequence>MALFRKFFYKKPPDGLLEISERVYVFDYCFTADVMEEDKHKGYIEGIIAQLHGHFPDASYMVFNMREGESPSHISNILSDYDMMVIDYPRQYEGCPLLTMEMIHHFLKSGENWVQLGRQNLILMHCERGGWAVLAFMLAAFLIYRKQFTGEQKTLDMIYKQAPRELLQLMSPLNPLPSQLRYLQYISRRNVGSEWPPLDRALTLDCVILRLVPKMDREGGCRPIFRIYGQDPFMAADRTPKVLFSTPKRSKLVRYYKQADCELVKIDIHCHVQGDVVLECISLDSDLERENMMFRVMFNTAFIRSNILMLNRDEIDILWNTKDNFPKNFRVEALFSDMEASSSVIPMGMPCIEEKEGLPVEAFAKVKEMFNNVDWLDSNTEVANVLQQITASNILLERLDSGISSPTSKLLKETLSGGFKFDLKTQNNMKNSPSAAHRRSITSFGSSSYAPMEKIEQFESKALPENYIRPLALQHIEPSGSKESLENDTNFPTYMVQGKQSIPLIEPSMDTTSSMEKRTKPSESKEMDIDSLEPKESLDNDTKFRTSLAQGKQSIPSTEPSTDANSMKEKIEPLESNEKEIESLDMKALSKNDGRSIFEPKTLSEIEDGLMVKKIEPLESKALPENNMKTLAPTDQEKQPIPLTGISTDSNSTEMQIESLESKESLEEITMFPVSVAQGKKPTPLNEPSLGEKGHLLELNKKEVESLGSTTLLENDRRLKFEPKVLPETEMKGPSSEVQEKLSMSLFESSEVTPVKKKIETLESKASPKNSKSLAPVEQEKQTIPSSGLSTHSNSTDMIEPFESNTLLENVTNFPVSVAQGKKSTTPFVEQSMDANSAKKKIGSLESKALLENDDMYSTSKDASLVKKKIGSLESKEKDTESLESKPSLEIDDMYSTSKDASLVKNKIGSLESKGKDTESLESKALLENDDMCSTSKDASLVKNKTWPLEPNEKDTESLESKALLESDVNHSTSISQRKQSIPVVEPSMDVNSVRKLSGELESEMLSENDIKSLASTVQRKQDSPSLDPLSVDTANSINKKIEPQKLQVAVELPAQSKIISPQVRQVTISAPVSYSNNSYHSAPLALGLTTVLQDHAPIGNIKHVTQELMISTPSSILPPSDSKVPKSVEPSSTSVPPASSSPALPPSKVDALSAKQKTSQSFVPPPPPLPQHEPSSKLMQPIVINAMHDKGKKLLVTPPPPPPPLPATSLSTVKDSFKGPPPPPPPPPLSTNKSAASTGKTSPSSIPPPPPAPRHCSTTSAPTLTALAPPPPPPPLSKNSDVPSKPVPPPPSPPTTKSDAALLQPHAPPVPGPPGVPFGAKGRGLFRANPKGPSQTKRSNLKPYHWLKLTRAVHGSLWAETQKLEEACRAPEFDMSELESLFSAAAPNSDHGKEGNSNRRNSRQKVDKVQLIELRRAYNCEIMLTKVKIPLPDLMSAVLAMDDSVLYADQVENLIKFCPTKEEMEQLKGYTGDKDNLGKCEQFFLEMMKVPRVENKLRVFSFKMQFCLQVKDLRRDLNIVNSASEEIRNSVKLKRIMQTILSLGNALNHGTARGSAIGFRLDSLLKLTDTRARNNKMTLMHYLCKVLAEKLPELLDFPKDLLHLEGSTKIQLKYLAEEMQAISKGLEKVVQELTASENDGPVSECFCQILKEFLSDAESEVRSLAQLYANVGRNADALALYFGEDPARVPFEQVVSTLLNFVKMFIRAHDENCKQIEYEKKRAEKEAEKLAGKKDSEHMKRSIKIGNSK</sequence>
<feature type="region of interest" description="Disordered" evidence="4">
    <location>
        <begin position="504"/>
        <end position="569"/>
    </location>
</feature>
<evidence type="ECO:0000256" key="1">
    <source>
        <dbReference type="ARBA" id="ARBA00006468"/>
    </source>
</evidence>
<dbReference type="STRING" id="3871.A0A4P1RET4"/>
<dbReference type="SMART" id="SM01326">
    <property type="entry name" value="PTEN_C2"/>
    <property type="match status" value="1"/>
</dbReference>
<feature type="region of interest" description="Disordered" evidence="4">
    <location>
        <begin position="1728"/>
        <end position="1750"/>
    </location>
</feature>
<feature type="region of interest" description="Disordered" evidence="4">
    <location>
        <begin position="1114"/>
        <end position="1342"/>
    </location>
</feature>
<feature type="compositionally biased region" description="Polar residues" evidence="4">
    <location>
        <begin position="782"/>
        <end position="798"/>
    </location>
</feature>